<keyword evidence="4 5" id="KW-0274">FAD</keyword>
<name>U5EYT3_9DIPT</name>
<comment type="similarity">
    <text evidence="2">Belongs to the GMC oxidoreductase family.</text>
</comment>
<accession>U5EYT3</accession>
<feature type="binding site" evidence="5">
    <location>
        <position position="277"/>
    </location>
    <ligand>
        <name>FAD</name>
        <dbReference type="ChEBI" id="CHEBI:57692"/>
    </ligand>
</feature>
<organism evidence="7">
    <name type="scientific">Corethrella appendiculata</name>
    <dbReference type="NCBI Taxonomy" id="1370023"/>
    <lineage>
        <taxon>Eukaryota</taxon>
        <taxon>Metazoa</taxon>
        <taxon>Ecdysozoa</taxon>
        <taxon>Arthropoda</taxon>
        <taxon>Hexapoda</taxon>
        <taxon>Insecta</taxon>
        <taxon>Pterygota</taxon>
        <taxon>Neoptera</taxon>
        <taxon>Endopterygota</taxon>
        <taxon>Diptera</taxon>
        <taxon>Nematocera</taxon>
        <taxon>Culicoidea</taxon>
        <taxon>Chaoboridae</taxon>
        <taxon>Corethrella</taxon>
    </lineage>
</organism>
<dbReference type="AlphaFoldDB" id="U5EYT3"/>
<dbReference type="GO" id="GO:0050660">
    <property type="term" value="F:flavin adenine dinucleotide binding"/>
    <property type="evidence" value="ECO:0007669"/>
    <property type="project" value="InterPro"/>
</dbReference>
<dbReference type="Gene3D" id="3.50.50.60">
    <property type="entry name" value="FAD/NAD(P)-binding domain"/>
    <property type="match status" value="1"/>
</dbReference>
<dbReference type="PIRSF" id="PIRSF000137">
    <property type="entry name" value="Alcohol_oxidase"/>
    <property type="match status" value="1"/>
</dbReference>
<proteinExistence type="evidence at transcript level"/>
<dbReference type="InterPro" id="IPR007867">
    <property type="entry name" value="GMC_OxRtase_C"/>
</dbReference>
<dbReference type="GO" id="GO:0016614">
    <property type="term" value="F:oxidoreductase activity, acting on CH-OH group of donors"/>
    <property type="evidence" value="ECO:0007669"/>
    <property type="project" value="InterPro"/>
</dbReference>
<comment type="cofactor">
    <cofactor evidence="1 5">
        <name>FAD</name>
        <dbReference type="ChEBI" id="CHEBI:57692"/>
    </cofactor>
</comment>
<dbReference type="EMBL" id="GANO01001826">
    <property type="protein sequence ID" value="JAB58045.1"/>
    <property type="molecule type" value="mRNA"/>
</dbReference>
<feature type="domain" description="Glucose-methanol-choline oxidoreductase N-terminal" evidence="6">
    <location>
        <begin position="314"/>
        <end position="328"/>
    </location>
</feature>
<evidence type="ECO:0000256" key="4">
    <source>
        <dbReference type="ARBA" id="ARBA00022827"/>
    </source>
</evidence>
<evidence type="ECO:0000313" key="7">
    <source>
        <dbReference type="EMBL" id="JAB58045.1"/>
    </source>
</evidence>
<dbReference type="InterPro" id="IPR012132">
    <property type="entry name" value="GMC_OxRdtase"/>
</dbReference>
<evidence type="ECO:0000256" key="3">
    <source>
        <dbReference type="ARBA" id="ARBA00022630"/>
    </source>
</evidence>
<keyword evidence="3" id="KW-0285">Flavoprotein</keyword>
<dbReference type="PANTHER" id="PTHR11552:SF147">
    <property type="entry name" value="CHOLINE DEHYDROGENASE, MITOCHONDRIAL"/>
    <property type="match status" value="1"/>
</dbReference>
<protein>
    <submittedName>
        <fullName evidence="7">Putative glucose dehydrogenase</fullName>
    </submittedName>
</protein>
<feature type="binding site" evidence="5">
    <location>
        <position position="587"/>
    </location>
    <ligand>
        <name>FAD</name>
        <dbReference type="ChEBI" id="CHEBI:57692"/>
    </ligand>
</feature>
<evidence type="ECO:0000256" key="2">
    <source>
        <dbReference type="ARBA" id="ARBA00010790"/>
    </source>
</evidence>
<dbReference type="SUPFAM" id="SSF51905">
    <property type="entry name" value="FAD/NAD(P)-binding domain"/>
    <property type="match status" value="1"/>
</dbReference>
<evidence type="ECO:0000256" key="1">
    <source>
        <dbReference type="ARBA" id="ARBA00001974"/>
    </source>
</evidence>
<dbReference type="InterPro" id="IPR036188">
    <property type="entry name" value="FAD/NAD-bd_sf"/>
</dbReference>
<dbReference type="PANTHER" id="PTHR11552">
    <property type="entry name" value="GLUCOSE-METHANOL-CHOLINE GMC OXIDOREDUCTASE"/>
    <property type="match status" value="1"/>
</dbReference>
<dbReference type="InterPro" id="IPR000172">
    <property type="entry name" value="GMC_OxRdtase_N"/>
</dbReference>
<dbReference type="SUPFAM" id="SSF54373">
    <property type="entry name" value="FAD-linked reductases, C-terminal domain"/>
    <property type="match status" value="1"/>
</dbReference>
<dbReference type="Pfam" id="PF05199">
    <property type="entry name" value="GMC_oxred_C"/>
    <property type="match status" value="1"/>
</dbReference>
<dbReference type="Pfam" id="PF00732">
    <property type="entry name" value="GMC_oxred_N"/>
    <property type="match status" value="1"/>
</dbReference>
<dbReference type="Gene3D" id="3.30.560.10">
    <property type="entry name" value="Glucose Oxidase, domain 3"/>
    <property type="match status" value="1"/>
</dbReference>
<dbReference type="PROSITE" id="PS00624">
    <property type="entry name" value="GMC_OXRED_2"/>
    <property type="match status" value="1"/>
</dbReference>
<evidence type="ECO:0000256" key="5">
    <source>
        <dbReference type="PIRSR" id="PIRSR000137-2"/>
    </source>
</evidence>
<reference evidence="7" key="1">
    <citation type="journal article" date="2014" name="Insect Biochem. Mol. Biol.">
        <title>An insight into the sialome of the frog biting fly, Corethrella appendiculata.</title>
        <authorList>
            <person name="Ribeiro J.M.C."/>
            <person name="Chagas A.C."/>
            <person name="Pham V.M."/>
            <person name="Lounibos L.P."/>
            <person name="Calvo E."/>
        </authorList>
    </citation>
    <scope>NUCLEOTIDE SEQUENCE</scope>
    <source>
        <tissue evidence="7">Salivary glands</tissue>
    </source>
</reference>
<evidence type="ECO:0000259" key="6">
    <source>
        <dbReference type="PROSITE" id="PS00624"/>
    </source>
</evidence>
<sequence length="623" mass="69328">MEALLGQCAQQSVGPANQLFGLLIQTLLAAQCGISSPDYWPKDYGPTALEKGLEEYDFIVVGAGSAGSVVANRLSENPNWKVLLLEAGGDPPIESEIPDLFFSLQNSSHDWSYNAALSKHASKSTLHGSFWPRGKMLGGCAAINAMIYCRGNNRDYDQWEQMGNPTWGWSNVLEYFKKSEDNRATNIADAKGGQFHRKGGYLTVDNFATNEPFVNDLFNAIKELGHKEILDITSDEFNGFTRIQGTIRDGTRCSAAKAFLASIKDRPNLHIIKHAHVTNLEYGTNREVVGVKFLINEKTPLIARSRKEVVLSAGSINTPQILLLSGIGKEKSLLKLGITPIANLNVGKNLQDHVIIPLIFTSAKPIPMEYDESKLFENFAQYLMNRTGRFASHGATNFVGFVNSVNGSTDPYPDVQYHYFIIPKGSPKSSYVPLKFQYDVTVSDSFLESNRFNDVILAFAVLLNPKATGKVKLLTTNPLDAPKIDPNYLNRIEDVQTMLRAIRIKQQIMQATALKDYGFQMYKINIPGCVNHTYDTDAYWECYSRHLSTTLYHPVGTCKMGPDYDRDAVVDYRLRVRGVQGLRIADGSIMPKIVSGNTNAPIIMIGEKVSDFIKEDWAQHTEL</sequence>